<dbReference type="RefSeq" id="WP_047783915.1">
    <property type="nucleotide sequence ID" value="NZ_JZWI01000007.1"/>
</dbReference>
<dbReference type="GO" id="GO:0052689">
    <property type="term" value="F:carboxylic ester hydrolase activity"/>
    <property type="evidence" value="ECO:0007669"/>
    <property type="project" value="TreeGrafter"/>
</dbReference>
<evidence type="ECO:0000313" key="7">
    <source>
        <dbReference type="Proteomes" id="UP000035170"/>
    </source>
</evidence>
<dbReference type="PROSITE" id="PS00941">
    <property type="entry name" value="CARBOXYLESTERASE_B_2"/>
    <property type="match status" value="1"/>
</dbReference>
<sequence length="575" mass="59672">MAHHKKFNSFSALPEARRRFIQAAGALIALPLVGCGGGGGGGGFAAPTSGTGQPDAAPLADTTSGKFRGQRSGGVASYLGIPYAQPPVGGLRFQSPKPFKPVAANVLNADSFGAASLQTLPPYVTWIYPVPMQQSEDCLTVNVWAPANATGAPVIVWIHGGAWRTGATGMPLMNGQALAALGVVVVTVNFRLGALGGLSHPDLADADTGSVANWQLQDQMAALQWVHQNAAAFGGDANNICLMGQSAGGTSAAVIAQNPAHRKLLRKVVLLSPASNAKPGGFSLDDAAAYTELLATRLNTTPRGLRDVPAAALHAAEVALNALPLPDAITTGRASKFVPIIDAKFCLADWTRTEWPADLPVVITTTLTEGTFFVDLIDPATHKALTAPLPQDDTQLLQAVTSITRSAEASSRVVESYRKAAADEARSTDAGDLWVEIYGDFAIRNHSVRYAGKLASEGKDVRFGTYAHALKAPGQGVPHCADLPLLFGTYGLDYYKDKVGNGAAEAQLSAAMASAFASFAQDSQAVAFDASTAWPRYGGTLANAVRMGEGSSGSVAVGTVPKLAQLAVWDAILGY</sequence>
<feature type="region of interest" description="Disordered" evidence="4">
    <location>
        <begin position="45"/>
        <end position="66"/>
    </location>
</feature>
<keyword evidence="2 3" id="KW-0378">Hydrolase</keyword>
<evidence type="ECO:0000256" key="4">
    <source>
        <dbReference type="SAM" id="MobiDB-lite"/>
    </source>
</evidence>
<evidence type="ECO:0000256" key="3">
    <source>
        <dbReference type="RuleBase" id="RU361235"/>
    </source>
</evidence>
<comment type="similarity">
    <text evidence="1 3">Belongs to the type-B carboxylesterase/lipase family.</text>
</comment>
<dbReference type="Pfam" id="PF00135">
    <property type="entry name" value="COesterase"/>
    <property type="match status" value="1"/>
</dbReference>
<dbReference type="InterPro" id="IPR002018">
    <property type="entry name" value="CarbesteraseB"/>
</dbReference>
<keyword evidence="7" id="KW-1185">Reference proteome</keyword>
<dbReference type="Proteomes" id="UP000035170">
    <property type="component" value="Unassembled WGS sequence"/>
</dbReference>
<dbReference type="EC" id="3.1.1.-" evidence="3"/>
<dbReference type="InterPro" id="IPR050654">
    <property type="entry name" value="AChE-related_enzymes"/>
</dbReference>
<organism evidence="6 7">
    <name type="scientific">Variovorax paradoxus</name>
    <dbReference type="NCBI Taxonomy" id="34073"/>
    <lineage>
        <taxon>Bacteria</taxon>
        <taxon>Pseudomonadati</taxon>
        <taxon>Pseudomonadota</taxon>
        <taxon>Betaproteobacteria</taxon>
        <taxon>Burkholderiales</taxon>
        <taxon>Comamonadaceae</taxon>
        <taxon>Variovorax</taxon>
    </lineage>
</organism>
<evidence type="ECO:0000256" key="2">
    <source>
        <dbReference type="ARBA" id="ARBA00022801"/>
    </source>
</evidence>
<proteinExistence type="inferred from homology"/>
<dbReference type="PROSITE" id="PS00122">
    <property type="entry name" value="CARBOXYLESTERASE_B_1"/>
    <property type="match status" value="1"/>
</dbReference>
<dbReference type="InterPro" id="IPR019826">
    <property type="entry name" value="Carboxylesterase_B_AS"/>
</dbReference>
<evidence type="ECO:0000259" key="5">
    <source>
        <dbReference type="Pfam" id="PF00135"/>
    </source>
</evidence>
<evidence type="ECO:0000256" key="1">
    <source>
        <dbReference type="ARBA" id="ARBA00005964"/>
    </source>
</evidence>
<dbReference type="InterPro" id="IPR029058">
    <property type="entry name" value="AB_hydrolase_fold"/>
</dbReference>
<dbReference type="SUPFAM" id="SSF53474">
    <property type="entry name" value="alpha/beta-Hydrolases"/>
    <property type="match status" value="1"/>
</dbReference>
<protein>
    <recommendedName>
        <fullName evidence="3">Carboxylic ester hydrolase</fullName>
        <ecNumber evidence="3">3.1.1.-</ecNumber>
    </recommendedName>
</protein>
<accession>A0A0H2M4P0</accession>
<dbReference type="ESTHER" id="varpd-t1xkg0">
    <property type="family name" value="Carb_B_Bacteria"/>
</dbReference>
<dbReference type="Gene3D" id="3.40.50.1820">
    <property type="entry name" value="alpha/beta hydrolase"/>
    <property type="match status" value="1"/>
</dbReference>
<name>A0A0H2M4P0_VARPD</name>
<feature type="domain" description="Carboxylesterase type B" evidence="5">
    <location>
        <begin position="58"/>
        <end position="549"/>
    </location>
</feature>
<dbReference type="EMBL" id="JZWI01000007">
    <property type="protein sequence ID" value="KLN57379.1"/>
    <property type="molecule type" value="Genomic_DNA"/>
</dbReference>
<dbReference type="PANTHER" id="PTHR43918:SF4">
    <property type="entry name" value="CARBOXYLIC ESTER HYDROLASE"/>
    <property type="match status" value="1"/>
</dbReference>
<dbReference type="InterPro" id="IPR019819">
    <property type="entry name" value="Carboxylesterase_B_CS"/>
</dbReference>
<dbReference type="PATRIC" id="fig|34073.19.peg.1487"/>
<comment type="caution">
    <text evidence="6">The sequence shown here is derived from an EMBL/GenBank/DDBJ whole genome shotgun (WGS) entry which is preliminary data.</text>
</comment>
<dbReference type="AlphaFoldDB" id="A0A0H2M4P0"/>
<evidence type="ECO:0000313" key="6">
    <source>
        <dbReference type="EMBL" id="KLN57379.1"/>
    </source>
</evidence>
<gene>
    <name evidence="6" type="ORF">VPARA_14590</name>
</gene>
<reference evidence="6 7" key="1">
    <citation type="submission" date="2015-03" db="EMBL/GenBank/DDBJ databases">
        <title>Genome sequence of Variovorax paradoxus TBEA6.</title>
        <authorList>
            <person name="Poehlein A."/>
            <person name="Schuldes J."/>
            <person name="Wuebbeler J.H."/>
            <person name="Hiessl S."/>
            <person name="Steinbuechel A."/>
            <person name="Daniel R."/>
        </authorList>
    </citation>
    <scope>NUCLEOTIDE SEQUENCE [LARGE SCALE GENOMIC DNA]</scope>
    <source>
        <strain evidence="6 7">TBEA6</strain>
    </source>
</reference>
<dbReference type="PANTHER" id="PTHR43918">
    <property type="entry name" value="ACETYLCHOLINESTERASE"/>
    <property type="match status" value="1"/>
</dbReference>